<evidence type="ECO:0000313" key="1">
    <source>
        <dbReference type="EMBL" id="WGV17358.1"/>
    </source>
</evidence>
<dbReference type="EMBL" id="CP124535">
    <property type="protein sequence ID" value="WGV17358.1"/>
    <property type="molecule type" value="Genomic_DNA"/>
</dbReference>
<name>A0ABY8Q9I7_9RHOB</name>
<sequence>MRAVSARARAGLIAPEALLAALDVFEGGPLTEPAAPLLPHPRMIATPHTVFVAEEEVDLQVVDVFGPVNVVAERRPVHLVTPAGV</sequence>
<proteinExistence type="predicted"/>
<keyword evidence="2" id="KW-1185">Reference proteome</keyword>
<protein>
    <submittedName>
        <fullName evidence="1">Uncharacterized protein</fullName>
    </submittedName>
</protein>
<gene>
    <name evidence="1" type="ORF">QF092_06070</name>
</gene>
<reference evidence="1 2" key="1">
    <citation type="submission" date="2023-04" db="EMBL/GenBank/DDBJ databases">
        <title>YMD61, complete Genome.</title>
        <authorList>
            <person name="Zhang J."/>
        </authorList>
    </citation>
    <scope>NUCLEOTIDE SEQUENCE [LARGE SCALE GENOMIC DNA]</scope>
    <source>
        <strain evidence="1 2">YMD61</strain>
    </source>
</reference>
<organism evidence="1 2">
    <name type="scientific">Fuscovulum ytuae</name>
    <dbReference type="NCBI Taxonomy" id="3042299"/>
    <lineage>
        <taxon>Bacteria</taxon>
        <taxon>Pseudomonadati</taxon>
        <taxon>Pseudomonadota</taxon>
        <taxon>Alphaproteobacteria</taxon>
        <taxon>Rhodobacterales</taxon>
        <taxon>Paracoccaceae</taxon>
        <taxon>Fuscovulum</taxon>
    </lineage>
</organism>
<accession>A0ABY8Q9I7</accession>
<dbReference type="RefSeq" id="WP_281468572.1">
    <property type="nucleotide sequence ID" value="NZ_CP124535.1"/>
</dbReference>
<evidence type="ECO:0000313" key="2">
    <source>
        <dbReference type="Proteomes" id="UP001230978"/>
    </source>
</evidence>
<dbReference type="Proteomes" id="UP001230978">
    <property type="component" value="Chromosome"/>
</dbReference>
<dbReference type="Gene3D" id="3.40.50.720">
    <property type="entry name" value="NAD(P)-binding Rossmann-like Domain"/>
    <property type="match status" value="1"/>
</dbReference>